<dbReference type="AlphaFoldDB" id="A0A5C1A8Y4"/>
<feature type="transmembrane region" description="Helical" evidence="5">
    <location>
        <begin position="73"/>
        <end position="90"/>
    </location>
</feature>
<evidence type="ECO:0000256" key="1">
    <source>
        <dbReference type="ARBA" id="ARBA00004141"/>
    </source>
</evidence>
<keyword evidence="2 5" id="KW-0812">Transmembrane</keyword>
<accession>A0A5C1A8Y4</accession>
<name>A0A5C1A8Y4_9BACT</name>
<dbReference type="GO" id="GO:0005886">
    <property type="term" value="C:plasma membrane"/>
    <property type="evidence" value="ECO:0007669"/>
    <property type="project" value="UniProtKB-SubCell"/>
</dbReference>
<reference evidence="7" key="1">
    <citation type="submission" date="2019-08" db="EMBL/GenBank/DDBJ databases">
        <title>Limnoglobus roseus gen. nov., sp. nov., a novel freshwater planctomycete with a giant genome from the family Gemmataceae.</title>
        <authorList>
            <person name="Kulichevskaya I.S."/>
            <person name="Naumoff D.G."/>
            <person name="Miroshnikov K."/>
            <person name="Ivanova A."/>
            <person name="Philippov D.A."/>
            <person name="Hakobyan A."/>
            <person name="Rijpstra I.C."/>
            <person name="Sinninghe Damste J.S."/>
            <person name="Liesack W."/>
            <person name="Dedysh S.N."/>
        </authorList>
    </citation>
    <scope>NUCLEOTIDE SEQUENCE [LARGE SCALE GENOMIC DNA]</scope>
    <source>
        <strain evidence="7">PX52</strain>
    </source>
</reference>
<feature type="transmembrane region" description="Helical" evidence="5">
    <location>
        <begin position="127"/>
        <end position="148"/>
    </location>
</feature>
<feature type="transmembrane region" description="Helical" evidence="5">
    <location>
        <begin position="96"/>
        <end position="115"/>
    </location>
</feature>
<evidence type="ECO:0000256" key="3">
    <source>
        <dbReference type="ARBA" id="ARBA00022989"/>
    </source>
</evidence>
<dbReference type="Proteomes" id="UP000324974">
    <property type="component" value="Chromosome"/>
</dbReference>
<keyword evidence="7" id="KW-1185">Reference proteome</keyword>
<evidence type="ECO:0000256" key="4">
    <source>
        <dbReference type="ARBA" id="ARBA00023136"/>
    </source>
</evidence>
<keyword evidence="4 5" id="KW-0472">Membrane</keyword>
<dbReference type="KEGG" id="lrs:PX52LOC_00426"/>
<dbReference type="InterPro" id="IPR051598">
    <property type="entry name" value="TSUP/Inactive_protease-like"/>
</dbReference>
<comment type="subcellular location">
    <subcellularLocation>
        <location evidence="5">Cell membrane</location>
        <topology evidence="5">Multi-pass membrane protein</topology>
    </subcellularLocation>
    <subcellularLocation>
        <location evidence="1">Membrane</location>
        <topology evidence="1">Multi-pass membrane protein</topology>
    </subcellularLocation>
</comment>
<proteinExistence type="inferred from homology"/>
<evidence type="ECO:0000256" key="2">
    <source>
        <dbReference type="ARBA" id="ARBA00022692"/>
    </source>
</evidence>
<sequence>MSPEELLLVALIFVVAALYSSVGHAGASGYLAVMTFFNLQQSVAKPTALTLNIFVASITVFQFARAGHFSWRILWPFLVGSMPFAFFGGAVKLPDYGYRLVVALVLLVAAVRLMIRGTPVKGDTKPPAIPVAIVTGAGVGLLAGLTGTGGGVFLTPLLLFFRWADTKAAAGVSAAFILGNSLTGLAGNYSNGNGLPEVNPVWVAVAGVGGLIGSYFGARKFETGVLRKLLGVALLVAVVKLIQQTMESFGK</sequence>
<dbReference type="InterPro" id="IPR002781">
    <property type="entry name" value="TM_pro_TauE-like"/>
</dbReference>
<feature type="transmembrane region" description="Helical" evidence="5">
    <location>
        <begin position="201"/>
        <end position="218"/>
    </location>
</feature>
<feature type="transmembrane region" description="Helical" evidence="5">
    <location>
        <begin position="224"/>
        <end position="242"/>
    </location>
</feature>
<evidence type="ECO:0000256" key="5">
    <source>
        <dbReference type="RuleBase" id="RU363041"/>
    </source>
</evidence>
<comment type="similarity">
    <text evidence="5">Belongs to the 4-toluene sulfonate uptake permease (TSUP) (TC 2.A.102) family.</text>
</comment>
<feature type="transmembrane region" description="Helical" evidence="5">
    <location>
        <begin position="168"/>
        <end position="189"/>
    </location>
</feature>
<keyword evidence="5" id="KW-1003">Cell membrane</keyword>
<keyword evidence="3 5" id="KW-1133">Transmembrane helix</keyword>
<dbReference type="PANTHER" id="PTHR43701:SF5">
    <property type="entry name" value="MEMBRANE TRANSPORTER PROTEIN-RELATED"/>
    <property type="match status" value="1"/>
</dbReference>
<protein>
    <recommendedName>
        <fullName evidence="5">Probable membrane transporter protein</fullName>
    </recommendedName>
</protein>
<gene>
    <name evidence="6" type="ORF">PX52LOC_00426</name>
</gene>
<dbReference type="PANTHER" id="PTHR43701">
    <property type="entry name" value="MEMBRANE TRANSPORTER PROTEIN MJ0441-RELATED"/>
    <property type="match status" value="1"/>
</dbReference>
<organism evidence="6 7">
    <name type="scientific">Limnoglobus roseus</name>
    <dbReference type="NCBI Taxonomy" id="2598579"/>
    <lineage>
        <taxon>Bacteria</taxon>
        <taxon>Pseudomonadati</taxon>
        <taxon>Planctomycetota</taxon>
        <taxon>Planctomycetia</taxon>
        <taxon>Gemmatales</taxon>
        <taxon>Gemmataceae</taxon>
        <taxon>Limnoglobus</taxon>
    </lineage>
</organism>
<dbReference type="Pfam" id="PF01925">
    <property type="entry name" value="TauE"/>
    <property type="match status" value="1"/>
</dbReference>
<dbReference type="OrthoDB" id="560496at2"/>
<evidence type="ECO:0000313" key="7">
    <source>
        <dbReference type="Proteomes" id="UP000324974"/>
    </source>
</evidence>
<dbReference type="EMBL" id="CP042425">
    <property type="protein sequence ID" value="QEL13568.1"/>
    <property type="molecule type" value="Genomic_DNA"/>
</dbReference>
<dbReference type="RefSeq" id="WP_149108530.1">
    <property type="nucleotide sequence ID" value="NZ_CP042425.1"/>
</dbReference>
<evidence type="ECO:0000313" key="6">
    <source>
        <dbReference type="EMBL" id="QEL13568.1"/>
    </source>
</evidence>